<accession>A0ABD3KA31</accession>
<feature type="region of interest" description="Disordered" evidence="1">
    <location>
        <begin position="138"/>
        <end position="215"/>
    </location>
</feature>
<evidence type="ECO:0000313" key="3">
    <source>
        <dbReference type="Proteomes" id="UP001634007"/>
    </source>
</evidence>
<sequence length="303" mass="28143">MGSGFGGDRTGSGDSSGDFKAGKTESAGGSGIFGSSDGLGVASEHGFGMDSEDVSSDHSSSDAGMGSEIPAMKASYGFGSGSGTGGSGFGYGSGSGSGFGSASGEGIGYGLGGGSGASGYPPGWQMVWPGLVPVGGGVQGQGAPVPGTGVGSGSGGGNGGVHGSHSQVSGGGGRVPGRYGQVPSYEAGGGLGSGNAGGNGHGWGGGHGSGSGSGSSGGVHYGFPLGMPPPVMGGPLPPFWGFTSHQNAGAGAGAHHQTGHTEGSEGNAAMEGALSSIGHYEHKTDGSDGHFDSASGPAAAQGV</sequence>
<feature type="region of interest" description="Disordered" evidence="1">
    <location>
        <begin position="247"/>
        <end position="267"/>
    </location>
</feature>
<reference evidence="2 3" key="1">
    <citation type="submission" date="2024-11" db="EMBL/GenBank/DDBJ databases">
        <title>Chromosome-level genome assembly of Eucalyptus globulus Labill. provides insights into its genome evolution.</title>
        <authorList>
            <person name="Li X."/>
        </authorList>
    </citation>
    <scope>NUCLEOTIDE SEQUENCE [LARGE SCALE GENOMIC DNA]</scope>
    <source>
        <strain evidence="2">CL2024</strain>
        <tissue evidence="2">Fresh tender leaves</tissue>
    </source>
</reference>
<dbReference type="AlphaFoldDB" id="A0ABD3KA31"/>
<feature type="region of interest" description="Disordered" evidence="1">
    <location>
        <begin position="1"/>
        <end position="68"/>
    </location>
</feature>
<feature type="compositionally biased region" description="Gly residues" evidence="1">
    <location>
        <begin position="187"/>
        <end position="215"/>
    </location>
</feature>
<evidence type="ECO:0000313" key="2">
    <source>
        <dbReference type="EMBL" id="KAL3736203.1"/>
    </source>
</evidence>
<feature type="compositionally biased region" description="Low complexity" evidence="1">
    <location>
        <begin position="247"/>
        <end position="256"/>
    </location>
</feature>
<feature type="compositionally biased region" description="Basic and acidic residues" evidence="1">
    <location>
        <begin position="279"/>
        <end position="291"/>
    </location>
</feature>
<feature type="compositionally biased region" description="Gly residues" evidence="1">
    <location>
        <begin position="1"/>
        <end position="10"/>
    </location>
</feature>
<protein>
    <submittedName>
        <fullName evidence="2">Uncharacterized protein</fullName>
    </submittedName>
</protein>
<comment type="caution">
    <text evidence="2">The sequence shown here is derived from an EMBL/GenBank/DDBJ whole genome shotgun (WGS) entry which is preliminary data.</text>
</comment>
<organism evidence="2 3">
    <name type="scientific">Eucalyptus globulus</name>
    <name type="common">Tasmanian blue gum</name>
    <dbReference type="NCBI Taxonomy" id="34317"/>
    <lineage>
        <taxon>Eukaryota</taxon>
        <taxon>Viridiplantae</taxon>
        <taxon>Streptophyta</taxon>
        <taxon>Embryophyta</taxon>
        <taxon>Tracheophyta</taxon>
        <taxon>Spermatophyta</taxon>
        <taxon>Magnoliopsida</taxon>
        <taxon>eudicotyledons</taxon>
        <taxon>Gunneridae</taxon>
        <taxon>Pentapetalae</taxon>
        <taxon>rosids</taxon>
        <taxon>malvids</taxon>
        <taxon>Myrtales</taxon>
        <taxon>Myrtaceae</taxon>
        <taxon>Myrtoideae</taxon>
        <taxon>Eucalypteae</taxon>
        <taxon>Eucalyptus</taxon>
    </lineage>
</organism>
<feature type="compositionally biased region" description="Gly residues" evidence="1">
    <location>
        <begin position="148"/>
        <end position="162"/>
    </location>
</feature>
<keyword evidence="3" id="KW-1185">Reference proteome</keyword>
<gene>
    <name evidence="2" type="ORF">ACJRO7_025197</name>
</gene>
<dbReference type="Proteomes" id="UP001634007">
    <property type="component" value="Unassembled WGS sequence"/>
</dbReference>
<feature type="region of interest" description="Disordered" evidence="1">
    <location>
        <begin position="279"/>
        <end position="303"/>
    </location>
</feature>
<dbReference type="PRINTS" id="PR01228">
    <property type="entry name" value="EGGSHELL"/>
</dbReference>
<name>A0ABD3KA31_EUCGL</name>
<evidence type="ECO:0000256" key="1">
    <source>
        <dbReference type="SAM" id="MobiDB-lite"/>
    </source>
</evidence>
<proteinExistence type="predicted"/>
<dbReference type="EMBL" id="JBJKBG010000006">
    <property type="protein sequence ID" value="KAL3736203.1"/>
    <property type="molecule type" value="Genomic_DNA"/>
</dbReference>